<feature type="domain" description="Hydin adenylate kinase-like" evidence="9">
    <location>
        <begin position="1957"/>
        <end position="2149"/>
    </location>
</feature>
<dbReference type="PANTHER" id="PTHR23053">
    <property type="entry name" value="DLEC1 DELETED IN LUNG AND ESOPHAGEAL CANCER 1"/>
    <property type="match status" value="1"/>
</dbReference>
<reference evidence="14" key="2">
    <citation type="submission" date="2025-08" db="UniProtKB">
        <authorList>
            <consortium name="RefSeq"/>
        </authorList>
    </citation>
    <scope>IDENTIFICATION</scope>
</reference>
<feature type="domain" description="CFAP65-like ninth Ig-like" evidence="12">
    <location>
        <begin position="1626"/>
        <end position="1727"/>
    </location>
</feature>
<dbReference type="InterPro" id="IPR013783">
    <property type="entry name" value="Ig-like_fold"/>
</dbReference>
<feature type="compositionally biased region" description="Basic and acidic residues" evidence="7">
    <location>
        <begin position="2400"/>
        <end position="2412"/>
    </location>
</feature>
<evidence type="ECO:0000256" key="2">
    <source>
        <dbReference type="ARBA" id="ARBA00004496"/>
    </source>
</evidence>
<evidence type="ECO:0000259" key="8">
    <source>
        <dbReference type="Pfam" id="PF15780"/>
    </source>
</evidence>
<dbReference type="Pfam" id="PF22544">
    <property type="entry name" value="HYDIN_VesB_CFA65-like_Ig"/>
    <property type="match status" value="1"/>
</dbReference>
<feature type="domain" description="CFAP65 tenth Ig-like" evidence="11">
    <location>
        <begin position="401"/>
        <end position="460"/>
    </location>
</feature>
<dbReference type="InterPro" id="IPR033768">
    <property type="entry name" value="Hydin_ADK"/>
</dbReference>
<feature type="compositionally biased region" description="Basic and acidic residues" evidence="7">
    <location>
        <begin position="2258"/>
        <end position="2273"/>
    </location>
</feature>
<reference evidence="13" key="1">
    <citation type="submission" date="2025-05" db="UniProtKB">
        <authorList>
            <consortium name="RefSeq"/>
        </authorList>
    </citation>
    <scope>NUCLEOTIDE SEQUENCE [LARGE SCALE GENOMIC DNA]</scope>
</reference>
<dbReference type="InterPro" id="IPR027417">
    <property type="entry name" value="P-loop_NTPase"/>
</dbReference>
<feature type="region of interest" description="Disordered" evidence="7">
    <location>
        <begin position="1845"/>
        <end position="1868"/>
    </location>
</feature>
<dbReference type="Pfam" id="PF14874">
    <property type="entry name" value="PapD-like"/>
    <property type="match status" value="1"/>
</dbReference>
<dbReference type="InterPro" id="IPR056344">
    <property type="entry name" value="Ig_CFAP65-like_9th"/>
</dbReference>
<keyword evidence="5" id="KW-0969">Cilium</keyword>
<name>A0ABM3VUM6_ERIEU</name>
<feature type="domain" description="Abnormal spindle-like microcephaly-associated protein ASH" evidence="8">
    <location>
        <begin position="488"/>
        <end position="543"/>
    </location>
</feature>
<evidence type="ECO:0000256" key="3">
    <source>
        <dbReference type="ARBA" id="ARBA00022490"/>
    </source>
</evidence>
<evidence type="ECO:0000313" key="14">
    <source>
        <dbReference type="RefSeq" id="XP_060028016.1"/>
    </source>
</evidence>
<evidence type="ECO:0000259" key="9">
    <source>
        <dbReference type="Pfam" id="PF17213"/>
    </source>
</evidence>
<dbReference type="Pfam" id="PF24816">
    <property type="entry name" value="Ig_CFAP65__9th"/>
    <property type="match status" value="1"/>
</dbReference>
<evidence type="ECO:0000313" key="13">
    <source>
        <dbReference type="Proteomes" id="UP001652624"/>
    </source>
</evidence>
<accession>A0ABM3VUM6</accession>
<feature type="compositionally biased region" description="Basic and acidic residues" evidence="7">
    <location>
        <begin position="2423"/>
        <end position="2462"/>
    </location>
</feature>
<dbReference type="InterPro" id="IPR056305">
    <property type="entry name" value="Ig_CFAP65_10th"/>
</dbReference>
<feature type="region of interest" description="Disordered" evidence="7">
    <location>
        <begin position="2397"/>
        <end position="2476"/>
    </location>
</feature>
<dbReference type="SUPFAM" id="SSF52540">
    <property type="entry name" value="P-loop containing nucleoside triphosphate hydrolases"/>
    <property type="match status" value="1"/>
</dbReference>
<protein>
    <submittedName>
        <fullName evidence="14">Hydrocephalus-inducing protein homolog</fullName>
    </submittedName>
</protein>
<keyword evidence="13" id="KW-1185">Reference proteome</keyword>
<evidence type="ECO:0000256" key="1">
    <source>
        <dbReference type="ARBA" id="ARBA00004230"/>
    </source>
</evidence>
<evidence type="ECO:0000256" key="7">
    <source>
        <dbReference type="SAM" id="MobiDB-lite"/>
    </source>
</evidence>
<feature type="compositionally biased region" description="Polar residues" evidence="7">
    <location>
        <begin position="1856"/>
        <end position="1868"/>
    </location>
</feature>
<keyword evidence="3" id="KW-0963">Cytoplasm</keyword>
<dbReference type="Pfam" id="PF24291">
    <property type="entry name" value="Ig_CFAP65"/>
    <property type="match status" value="1"/>
</dbReference>
<dbReference type="RefSeq" id="XP_060028016.1">
    <property type="nucleotide sequence ID" value="XM_060172033.1"/>
</dbReference>
<keyword evidence="6" id="KW-0966">Cell projection</keyword>
<dbReference type="GeneID" id="103116729"/>
<dbReference type="Gene3D" id="2.60.40.10">
    <property type="entry name" value="Immunoglobulins"/>
    <property type="match status" value="21"/>
</dbReference>
<keyword evidence="4" id="KW-0282">Flagellum</keyword>
<gene>
    <name evidence="14" type="primary">HYDIN</name>
</gene>
<evidence type="ECO:0000259" key="12">
    <source>
        <dbReference type="Pfam" id="PF24816"/>
    </source>
</evidence>
<feature type="compositionally biased region" description="Polar residues" evidence="7">
    <location>
        <begin position="2025"/>
        <end position="2049"/>
    </location>
</feature>
<evidence type="ECO:0000256" key="6">
    <source>
        <dbReference type="ARBA" id="ARBA00023273"/>
    </source>
</evidence>
<dbReference type="InterPro" id="IPR053879">
    <property type="entry name" value="HYDIN_VesB_CFA65-like_Ig"/>
</dbReference>
<feature type="region of interest" description="Disordered" evidence="7">
    <location>
        <begin position="2258"/>
        <end position="2295"/>
    </location>
</feature>
<dbReference type="InterPro" id="IPR031549">
    <property type="entry name" value="ASH"/>
</dbReference>
<organism evidence="13 14">
    <name type="scientific">Erinaceus europaeus</name>
    <name type="common">Western European hedgehog</name>
    <dbReference type="NCBI Taxonomy" id="9365"/>
    <lineage>
        <taxon>Eukaryota</taxon>
        <taxon>Metazoa</taxon>
        <taxon>Chordata</taxon>
        <taxon>Craniata</taxon>
        <taxon>Vertebrata</taxon>
        <taxon>Euteleostomi</taxon>
        <taxon>Mammalia</taxon>
        <taxon>Eutheria</taxon>
        <taxon>Laurasiatheria</taxon>
        <taxon>Eulipotyphla</taxon>
        <taxon>Erinaceidae</taxon>
        <taxon>Erinaceinae</taxon>
        <taxon>Erinaceus</taxon>
    </lineage>
</organism>
<feature type="domain" description="HYDIN/VesB/CFA65-like Ig-like" evidence="10">
    <location>
        <begin position="198"/>
        <end position="291"/>
    </location>
</feature>
<evidence type="ECO:0000259" key="10">
    <source>
        <dbReference type="Pfam" id="PF22544"/>
    </source>
</evidence>
<dbReference type="Proteomes" id="UP001652624">
    <property type="component" value="Chromosome 2"/>
</dbReference>
<proteinExistence type="predicted"/>
<sequence length="4954" mass="559567">MKSRRPEKSVGSVHVGLVKTLKGVQSKVLPPLNPKVVTEEEVNRMLTPSEFLKEMSLTTEQRLANTRFMCRPRIIELLDMGETTHQKFSSIDLDQTLFQPFPSEIVFQNYTPCEVYEVPLVLRNNDTIPRMVKVVEESSPYFKVISPKDAGHKVAPGVPSTFRILFTPEENKDYAHVLTCVTEREKFLVPIKARGARAILDFPDTLNFSTCPVKYNTQKTVLVRNIGNKEAVFHIKTHRPFSIEPSSGTLNVGESMQLEVQFEPQTVGNHSKRLILHYDTGENVLVSLYGAAIDVNIRLDKNSLTIEKTYISLASQRSLTIHNRSNIIAHFQWKIFATQEDEDREKHRVCDDLLKEEKYETDEFLEECITDPALRQHLSILSRTFENRRRLVQGDSMLFLNSVFTIEPLEGDVWPNSSANITVYFNPLEARLYQQTVYCDISGRESRLPLRIKGEGMGPKIQFNFELLDIGKVFIGSFHCYEVRILERGCVIGPTFHFNVPALHFGNVSFGFPHTLICSLNNTSLVPMTFKLRVPGDGEGSKSLSCCDTCSDRRRFSWNKDEIPAMKPKEFTITPNCGTIRPQGFAAIRVTLCSNTVQKYELALVVDVEGVGEEVLALLITARCVVPVLHMVNTEVDFGHCFLKYSYEKTIQIVNHSGLPGFYELLPQVFEDIPPVLLSSHIPCAVLPPQSTTHIPLTLETQVTGEHRSTVCISIFGSQDPPMVCHIKSIGEGPVVYAYPTEFDFGKIYVLRDSSKVLNLSNQSFIPAPFQAHMANKNSLWTIEPNEGIVPPETNIQLTLTANLNDIVTFKDTVILKFENSNTYQIPVQASGHGSTIVSDKPFAPELNLGAHFSLDTYCYHFKLTNKGRRTQQLFWMNEEFQPQKKKNQAKKGHKSWAHTQSSQVSVDSQHPVFQLHPVRMELSPGQTINVILEGYSATPRLVREKLVCHAMVGSQIQKTLLMTVMVTCEFIAPLIQLSTKQLIYKLEKKPNTILEPDYQPLVIKNISTLPVNIMLSTNGPFFVCETDRSPLHLTPEPIKLEVDGEKSLLVKFDPTYRNDLNNWVAEEVLSITYLEHPQVDSLCLCGEVRYPNLSFETMEVDFGCILNDTEVIHYMMITNCSPLVVKFRWYYLVDDDDNQIRFVPWRGRPYNAALTQMESNLVATKVSVPTIIGIESPDTDIISYVKIIHLDEEIMSEDKEFKKGQASMGLKVSSAETVKVDTTQSQVEFQETLEIFKQEDIFSIGIEEVFDILPLYGVLGPHSRQQISFTFYGHRDIIAQAKALCEVEGGPTYEIKLKGQASLVSYSFDTKDIKYGLQLFDHITENEITLKNTGKVGFDFKVLTGHQFSPDCLVPGVPLILPVSGFISSKKEQVLKVSYLPGVPEVFQRSFQIQIAHLDPENITLSGEGIFPRICLDLPRNLKGNEKYETFLNQAKKNLDKEYSKYEMSDQLEIAEETPEDESSELSAQLQMEVERLIVQSYAIEHQKSLAPDSAEDFSSRSRRKLAKVQLPEYILDFGYIILGDVRTHIIKITNTTRFPVSFHAEKRILHDTGFSTELDRVKNLPYCETETFEVRFDPQGANISVGSKEVILPIKVVGGPTVHICLQAKVTIPTMMLSCGKVEFATIQCGQCLVETIQLSNQAQVPCEWFVHIHKPVNKLEKHMPKYLRRKLQAELKPKTRIFEVQPTTGVLDPGEKANVQVKFMPKEEKFYSQALIFQISQSTQKLTLLAQGNGLEPRLEFSPSILELGPLLPYGPGDEAEVVVKNPCNFPIEFYSLEFDQQYLIEEKILRTLKGYDSYNTLLLPPRLPGEKLPHEVYEYFKEIRRLKEEQMKVKYLENLSQENEDEDIPLSEQGTSVSTKRTSLSQGISVTSNLEERHIPLVESKIYPEEEEDEDSLEKIMFQTDKLQSIDSHSTVEVGEVDNNPVSKAVARHLGIDISAEGRMAKNRKGITIIIHGTPLSGKSSTAVNIAKYYSAACLNIDTIMLEAICDSNSFPGIRARELCIRAAIEQSMKEGEESTQEGASGQTRLSSETLGKLTSETNLTVEMKPTKPVRGSLMLPKGKAESHGSGSQKQHHQHLLDTPQQISSSPLPPGPSQRRLSVSASIGGETGLMSCVLPEEIFTQILIDRIQLSDCYRGVVFDGLETLFARNMMSTLLCLLKAIGNREHIYFLNMAQDYVVMKAQEKAKKEQEELQRREALQKEKERLQNMDEEEYDALTEEEKIMFDREIQQALRERKKRELERLAKEMHEKKLQQELERQKEEDELKRKYKKPKQAPLKDEMPLKKSQTPSRQILTFNKVDTKSDAIERKVSVKEQGVAEKDELNKKRKNILADINILGLPLAQELEDSEGDVSKDTDKRMAQKFKTYDLTLKDIQTILMYWDRKQGIQLPHAGPEDVTHEPDDQRQVPSGGRRGRKDRERERAEKERAEKERLEREKAERERLEKLRQLEERSDTGEGEAEEEHEGKKDMGVPFINIQTPDLEGLSWKQSLENERLPRVDQILEILGLGFTGPPIPPPTLFSVISYPVKRLPLPMTDVLKHFVFVIPPSDELSLIEEKRDIDADTEFSTPMNFGKAQEEQGSSSKVSKQKLKERMELTKDTQKDKRRIPVIRKGASGAPSGTITPLSDLDQNNFSGQQSQEKFIRLNHFRWIVPANGEVTLRIHFSSGDLGNFDQTFNFEILGTRRQYQLYCRGVCSYPYICQDPKVVFPQRKLDIKADEVIFKKYIVKMEKFYFGPLLCGKSRDKYKTSLYPGNMETLTILNSSPMPVEVYFCFQNDIKANTYFLEPLNMTLKPHEKQFLTVWAYPTAVGLFEDSIVCCIKENPEPAIFKLCCQGIRPELELEPRQLHFDRLLLHRKEYKVVLLRNITPLPVAWRITSLEHLGDDFTMPLMQGIIPPRAEYSLQVQFQPSKPINIKKAIRLEVLDADNIIGVVQIENILLFAEAYDIALDIIFPKGAEGGLDFGVVKVMEEVKQSLQLKNRGKYEIMFSFSVDSVGMSTANINSMISVQPKRGNLTVMEKPSAVQVFFRAKKEVKIENQSILRCHIIESNAVEGSEIIASIPIKFSVNAVYSKYSITPSSIINFGALICGTRKSSTFSIENQGVTDFKFSLYRLTGEIPMHQKTKGSHTRHARSRESESFNKHILSKAAKFSEILQKELPLSNQARIAHGMFTVYPGFGSVPPGGVQVITVDCVADPVGRCEEYIAIDISDRDPKDQPGGIPYMLLAESCLPAFVTDNNTLIFEEHQISSSPNVANILQTIESGGLYVEDENKFIFCNVLVGHQAKARFKISNVGKIACDVNIVVKPISNKIYARITDIFDVEPNKMCIASRSHAFATVSFTPQTMQTYQCIFEATLDGLPSNLTRNRNLTFDIIGEGNLPRVTIIRPILHNQSGNPLLLFKRLLLGQSEKLPLLLKNSGTIPAQLHVDLQDQVGVFSLKGRPDTSYIYIVEENKPNAKAQKAHTASLVVPPGETAGFDVLFHSQQIGRITGTIHLSVINNQYEESFIHLVGEGYEDDITLDNIHGLVTSYNQFLWESHNIVEENITEDLVAATIVDHIQFGDCHIGNSYSVSFTVTNHSQANVIRFEWPLLTSISFSPQIGHLHPGCAKDIVVTLKSDSPINLKKMGVKCNLSKIMFQLPADQIQDWDDRMRTVKWVDMVKNMPGTFTTKRKVVETDPEPIHSVVEENYRDLQLQISANVNFASYQCQTNEVHFRDTLVYQTRAFEFELVNTGSVQLEFSWISDESGKAVSFAMPVALGAQKNQLSQATLHTGSSLESATDHWNENLPLPFSVEPSSGIVLVGKSQKLKVKFSPLEVGEFVNNLFCQIPNLPPGVQGPVLVAKGQSLLPYCHFDLKDSDYISGHRRNPELRGPSGGSLDPNTRVIEFTSVGIGGKNLRTFTILNPTSSTYSFCWISEEAESLQNPPAFTCLTEKGSILPEKKAEIIFQFTPSHLDITEAFWTFSIPEHDIKVPFLLVGKATDPLISLDKSHLNFSCLLIGREARETVQMINKEEQGFSFAFQDNSRYSEGFSNNLVVNPMEGWIPPLSRLPVDIFFTPKQEGDVNFNLICNVKKKANPLTLNVKAEGYTMNVEIKCKDRTGSVTVLTSNQTNIINFYEVELNECVQCEFSFINTGKFNFSFQAELSGPKALLQYLEFSPIDGSVDVGQSSHASLSFQPFKKCVLKGLELRIKISHGPTFMCSIVGCAVSPAIHFSFTSYNFGNCFIYQAGMPPYIQTLIITNKEETSMSIDCLYTNTPHLEVNFHVDVLKPGKTLEIPIIFYPRESISYRELIPFEINGLSQQIVEIKGSGTEMKILVTDPVNRIVKLGAIHPGQVVKKTVSIMNNSQAQLTFNQSVLFSIPELLEPKECHNPSGHHRTQKDFLFNWDVKKFEPHFSISPEEGYITSGMEVSFEVTFRPTEVGKESLYKNLLCFIQGSTPLSLTLSGVCVGPPTVKEVVNFNCQVRSKHTQTILLSNRTNQTWNLHPIFEGEHWEGPEFITLEPHQQNKPYEITYKPRTMNLENRKHQGTLFFPLPDGTGWLYMLHGTSELPKAVANIYREVPCKTPYTEFLPISNWLNKPQRFRVIVEMIKPEKPDLSVTLKGLDYIDVLSGSKKDYKLNFYSYKEGLYTAKVIFRNEVTNEFLFYTVSFKVIPSGIIKTIQMVSPVRQSTTTSIKLENPLPYSVTFSMECRVPDISLPSQFAIPANSEGTFSFEFQPLKAGETFGRLTLHNNDLGFYQYELVLKAMPALPEKPVYFQAVLGSSQSIFAKFINFTRQKTEYYCRTDCPDFHTEKVISAAPGTQGGTEVSVEVIFEPSRLGETKGILSLSSILGGEYLIPLFGMALPPKPQGPFLIRAGYNIIIPFKNVFYHPVNFSMTVENPAFTVRATESVRPKKINNISVSFEGNPSGSKIPITTKLIVACPPGECSDMGIQWVYYLKGITP</sequence>
<dbReference type="InterPro" id="IPR033305">
    <property type="entry name" value="Hydin-like"/>
</dbReference>
<dbReference type="Pfam" id="PF17213">
    <property type="entry name" value="Hydin_ADK"/>
    <property type="match status" value="1"/>
</dbReference>
<dbReference type="Pfam" id="PF15780">
    <property type="entry name" value="ASH"/>
    <property type="match status" value="1"/>
</dbReference>
<evidence type="ECO:0000256" key="5">
    <source>
        <dbReference type="ARBA" id="ARBA00023069"/>
    </source>
</evidence>
<dbReference type="Gene3D" id="3.40.50.300">
    <property type="entry name" value="P-loop containing nucleotide triphosphate hydrolases"/>
    <property type="match status" value="1"/>
</dbReference>
<feature type="region of interest" description="Disordered" evidence="7">
    <location>
        <begin position="2018"/>
        <end position="2106"/>
    </location>
</feature>
<evidence type="ECO:0000256" key="4">
    <source>
        <dbReference type="ARBA" id="ARBA00022846"/>
    </source>
</evidence>
<comment type="subcellular location">
    <subcellularLocation>
        <location evidence="1">Cell projection</location>
        <location evidence="1">Cilium</location>
        <location evidence="1">Flagellum</location>
    </subcellularLocation>
    <subcellularLocation>
        <location evidence="2">Cytoplasm</location>
    </subcellularLocation>
</comment>
<dbReference type="PANTHER" id="PTHR23053:SF0">
    <property type="entry name" value="HYDROCEPHALUS-INDUCING PROTEIN HOMOLOG"/>
    <property type="match status" value="1"/>
</dbReference>
<evidence type="ECO:0000259" key="11">
    <source>
        <dbReference type="Pfam" id="PF24291"/>
    </source>
</evidence>